<gene>
    <name evidence="3" type="ORF">HLB29_01995</name>
</gene>
<feature type="transmembrane region" description="Helical" evidence="2">
    <location>
        <begin position="159"/>
        <end position="176"/>
    </location>
</feature>
<dbReference type="EMBL" id="JABGBW010000001">
    <property type="protein sequence ID" value="MBC2575454.1"/>
    <property type="molecule type" value="Genomic_DNA"/>
</dbReference>
<keyword evidence="2" id="KW-1133">Transmembrane helix</keyword>
<dbReference type="InterPro" id="IPR018580">
    <property type="entry name" value="Uncharacterised_YfhO"/>
</dbReference>
<feature type="coiled-coil region" evidence="1">
    <location>
        <begin position="769"/>
        <end position="796"/>
    </location>
</feature>
<dbReference type="PANTHER" id="PTHR38454:SF1">
    <property type="entry name" value="INTEGRAL MEMBRANE PROTEIN"/>
    <property type="match status" value="1"/>
</dbReference>
<keyword evidence="4" id="KW-1185">Reference proteome</keyword>
<feature type="transmembrane region" description="Helical" evidence="2">
    <location>
        <begin position="380"/>
        <end position="401"/>
    </location>
</feature>
<dbReference type="PANTHER" id="PTHR38454">
    <property type="entry name" value="INTEGRAL MEMBRANE PROTEIN-RELATED"/>
    <property type="match status" value="1"/>
</dbReference>
<dbReference type="RefSeq" id="WP_185623481.1">
    <property type="nucleotide sequence ID" value="NZ_JABGBW010000001.1"/>
</dbReference>
<feature type="transmembrane region" description="Helical" evidence="2">
    <location>
        <begin position="297"/>
        <end position="315"/>
    </location>
</feature>
<keyword evidence="1" id="KW-0175">Coiled coil</keyword>
<organism evidence="3 4">
    <name type="scientific">Peptostreptococcus canis</name>
    <dbReference type="NCBI Taxonomy" id="1159213"/>
    <lineage>
        <taxon>Bacteria</taxon>
        <taxon>Bacillati</taxon>
        <taxon>Bacillota</taxon>
        <taxon>Clostridia</taxon>
        <taxon>Peptostreptococcales</taxon>
        <taxon>Peptostreptococcaceae</taxon>
        <taxon>Peptostreptococcus</taxon>
    </lineage>
</organism>
<evidence type="ECO:0000313" key="3">
    <source>
        <dbReference type="EMBL" id="MBC2575454.1"/>
    </source>
</evidence>
<proteinExistence type="predicted"/>
<feature type="transmembrane region" description="Helical" evidence="2">
    <location>
        <begin position="413"/>
        <end position="433"/>
    </location>
</feature>
<feature type="transmembrane region" description="Helical" evidence="2">
    <location>
        <begin position="241"/>
        <end position="260"/>
    </location>
</feature>
<name>A0ABR6TJT8_9FIRM</name>
<comment type="caution">
    <text evidence="3">The sequence shown here is derived from an EMBL/GenBank/DDBJ whole genome shotgun (WGS) entry which is preliminary data.</text>
</comment>
<feature type="transmembrane region" description="Helical" evidence="2">
    <location>
        <begin position="188"/>
        <end position="221"/>
    </location>
</feature>
<feature type="transmembrane region" description="Helical" evidence="2">
    <location>
        <begin position="108"/>
        <end position="130"/>
    </location>
</feature>
<keyword evidence="2" id="KW-0812">Transmembrane</keyword>
<evidence type="ECO:0000256" key="1">
    <source>
        <dbReference type="SAM" id="Coils"/>
    </source>
</evidence>
<feature type="transmembrane region" description="Helical" evidence="2">
    <location>
        <begin position="864"/>
        <end position="882"/>
    </location>
</feature>
<dbReference type="Pfam" id="PF09586">
    <property type="entry name" value="YfhO"/>
    <property type="match status" value="1"/>
</dbReference>
<sequence length="900" mass="104290">MHKKLRINNIFLLYTIAFLLLSSVILLVANFKEVSLVYDADALVQHFPAQFFMNDYIYDAIRSFGKNAASFNFNLGLGQDILTTYHYYGLTDPLNLIMVFSKNIEPQILYTIRIFLRIYLSGIAFIIMCIHFKKNKEIIVAGALIYTFSNYTLTPGVMHLYFTNSMIILPILILSVDRLIRKNKPFLFIFTMVIAVFMNIYFAYMLSLTAFVYAIVSILLLSRENGFRKSVKIFVSGISSYLLSILIAGVVFVPVIYSLFTNSIRTIGKIEPSYLMSKTEIINYFYNMFVLPNMTNFAVVGISMVTMFSIVDLWINRGNYKLKILMILSILLILSPKIHKVMGAFSYDNFRWYFIIILLLSYIFVDRYDSLKNLEKNKKVLMIIITFILLGGYTLKTYNIISNQIQGGNIYKSYILGISIPIFVGIIYMIILLAGSKKRLIYMLLIASLLMSNFVYIWSGINNGALVDKKELEKMYKIKYESVEKNKNDGFSRFDNQMNGGYNLSDIYNYKSGSVYYSIENKNLSEFNLEYMNSAAAPVTKLHSFDSRARLNSILSTKYYYGDKVPFGYEKKGKIYEDSNYIPFGFTYDKYIEEEYLKYMNPLDKEDILMNACIINSYTPDKIGFLSKNRKEKYDLSNIEKLDNSYFKKNYLKKSDVHFKPGFIKDGNKVDLSDSYINNHQGYNLVLDFNTRFDGELYMRLKSQDTFINNDVIYVDNGKNKSTIKFTKESSNWYSGEKEKLCNLGYIKKGKHTVIINIPQKGSFSINDIKLECIDLDNLENNKEKLSKNHLKEVNIGKDKFNGKIDLDKDKILFISIPYSKGWIAKDNGKETEIIRANTGFMAIKLKAGKHNVDFEYKRPWQNYGNYASIAGIIILLVYFILRKGFERENYGWNKNTSKK</sequence>
<evidence type="ECO:0000313" key="4">
    <source>
        <dbReference type="Proteomes" id="UP000713904"/>
    </source>
</evidence>
<feature type="transmembrane region" description="Helical" evidence="2">
    <location>
        <begin position="350"/>
        <end position="368"/>
    </location>
</feature>
<feature type="transmembrane region" description="Helical" evidence="2">
    <location>
        <begin position="440"/>
        <end position="459"/>
    </location>
</feature>
<dbReference type="Proteomes" id="UP000713904">
    <property type="component" value="Unassembled WGS sequence"/>
</dbReference>
<protein>
    <submittedName>
        <fullName evidence="3">YfhO family protein</fullName>
    </submittedName>
</protein>
<accession>A0ABR6TJT8</accession>
<reference evidence="3 4" key="1">
    <citation type="submission" date="2020-05" db="EMBL/GenBank/DDBJ databases">
        <title>Draft genome of xy-202 and genomic insight in genome of the genus Peptostreptococcus.</title>
        <authorList>
            <person name="Zhang Z."/>
        </authorList>
    </citation>
    <scope>NUCLEOTIDE SEQUENCE [LARGE SCALE GENOMIC DNA]</scope>
    <source>
        <strain evidence="3 4">DSM 27025</strain>
    </source>
</reference>
<keyword evidence="2" id="KW-0472">Membrane</keyword>
<evidence type="ECO:0000256" key="2">
    <source>
        <dbReference type="SAM" id="Phobius"/>
    </source>
</evidence>
<feature type="transmembrane region" description="Helical" evidence="2">
    <location>
        <begin position="12"/>
        <end position="31"/>
    </location>
</feature>